<dbReference type="GO" id="GO:0034599">
    <property type="term" value="P:cellular response to oxidative stress"/>
    <property type="evidence" value="ECO:0007669"/>
    <property type="project" value="TreeGrafter"/>
</dbReference>
<name>A0A834YCQ9_TETSI</name>
<reference evidence="7 8" key="1">
    <citation type="submission" date="2020-04" db="EMBL/GenBank/DDBJ databases">
        <title>Plant Genome Project.</title>
        <authorList>
            <person name="Zhang R.-G."/>
        </authorList>
    </citation>
    <scope>NUCLEOTIDE SEQUENCE [LARGE SCALE GENOMIC DNA]</scope>
    <source>
        <strain evidence="7">YNK0</strain>
        <tissue evidence="7">Leaf</tissue>
    </source>
</reference>
<dbReference type="AlphaFoldDB" id="A0A834YCQ9"/>
<dbReference type="NCBIfam" id="TIGR00401">
    <property type="entry name" value="msrA"/>
    <property type="match status" value="1"/>
</dbReference>
<evidence type="ECO:0000259" key="6">
    <source>
        <dbReference type="Pfam" id="PF01625"/>
    </source>
</evidence>
<proteinExistence type="inferred from homology"/>
<accession>A0A834YCQ9</accession>
<dbReference type="Gene3D" id="3.30.1060.10">
    <property type="entry name" value="Peptide methionine sulphoxide reductase MsrA"/>
    <property type="match status" value="1"/>
</dbReference>
<evidence type="ECO:0000256" key="5">
    <source>
        <dbReference type="ARBA" id="ARBA00030643"/>
    </source>
</evidence>
<sequence>MYKILPQLQSHQIPDSPISESSSMATIPLEFLDEAVFAGDSFWGLEAAFGRVDGVVKTATGYCGGTLKKPTHREVREARTGHTEAVKVIYDNRKFSYRSLCDLFWETHDPTNKEYLGFGVTTHHRSAIYYLKEDQRKQAQESKIRRQMKLNKRIVTKIIPLDSEFFFAENQHQKYYLQKNWRLCESLNLRSTEQFVESNIACKLNGILAMDKKTVADNLKRFMKSFTFSKQVETVCEGMVEDLCRNEEE</sequence>
<dbReference type="EMBL" id="JABCRI010000023">
    <property type="protein sequence ID" value="KAF8378674.1"/>
    <property type="molecule type" value="Genomic_DNA"/>
</dbReference>
<feature type="domain" description="Peptide methionine sulphoxide reductase MsrA" evidence="6">
    <location>
        <begin position="34"/>
        <end position="184"/>
    </location>
</feature>
<evidence type="ECO:0000256" key="2">
    <source>
        <dbReference type="ARBA" id="ARBA00012502"/>
    </source>
</evidence>
<dbReference type="InterPro" id="IPR002569">
    <property type="entry name" value="Met_Sox_Rdtase_MsrA_dom"/>
</dbReference>
<dbReference type="GO" id="GO:0008113">
    <property type="term" value="F:peptide-methionine (S)-S-oxide reductase activity"/>
    <property type="evidence" value="ECO:0007669"/>
    <property type="project" value="UniProtKB-EC"/>
</dbReference>
<dbReference type="InterPro" id="IPR036509">
    <property type="entry name" value="Met_Sox_Rdtase_MsrA_sf"/>
</dbReference>
<dbReference type="GO" id="GO:0005737">
    <property type="term" value="C:cytoplasm"/>
    <property type="evidence" value="ECO:0007669"/>
    <property type="project" value="TreeGrafter"/>
</dbReference>
<dbReference type="InterPro" id="IPR050162">
    <property type="entry name" value="MsrA_MetSO_reductase"/>
</dbReference>
<keyword evidence="8" id="KW-1185">Reference proteome</keyword>
<gene>
    <name evidence="7" type="ORF">HHK36_030023</name>
</gene>
<dbReference type="OMA" id="FLAENCH"/>
<dbReference type="HAMAP" id="MF_01401">
    <property type="entry name" value="MsrA"/>
    <property type="match status" value="1"/>
</dbReference>
<evidence type="ECO:0000256" key="1">
    <source>
        <dbReference type="ARBA" id="ARBA00005591"/>
    </source>
</evidence>
<evidence type="ECO:0000256" key="3">
    <source>
        <dbReference type="ARBA" id="ARBA00023002"/>
    </source>
</evidence>
<keyword evidence="3" id="KW-0560">Oxidoreductase</keyword>
<dbReference type="EC" id="1.8.4.11" evidence="2"/>
<dbReference type="SUPFAM" id="SSF55068">
    <property type="entry name" value="Peptide methionine sulfoxide reductase"/>
    <property type="match status" value="1"/>
</dbReference>
<evidence type="ECO:0000313" key="8">
    <source>
        <dbReference type="Proteomes" id="UP000655225"/>
    </source>
</evidence>
<dbReference type="PANTHER" id="PTHR42799:SF26">
    <property type="entry name" value="PEPTIDE-METHIONINE (S)-S-OXIDE REDUCTASE"/>
    <property type="match status" value="1"/>
</dbReference>
<evidence type="ECO:0000313" key="7">
    <source>
        <dbReference type="EMBL" id="KAF8378674.1"/>
    </source>
</evidence>
<evidence type="ECO:0000256" key="4">
    <source>
        <dbReference type="ARBA" id="ARBA00030273"/>
    </source>
</evidence>
<comment type="caution">
    <text evidence="7">The sequence shown here is derived from an EMBL/GenBank/DDBJ whole genome shotgun (WGS) entry which is preliminary data.</text>
</comment>
<dbReference type="OrthoDB" id="77405at2759"/>
<comment type="similarity">
    <text evidence="1">Belongs to the MsrA Met sulfoxide reductase family.</text>
</comment>
<organism evidence="7 8">
    <name type="scientific">Tetracentron sinense</name>
    <name type="common">Spur-leaf</name>
    <dbReference type="NCBI Taxonomy" id="13715"/>
    <lineage>
        <taxon>Eukaryota</taxon>
        <taxon>Viridiplantae</taxon>
        <taxon>Streptophyta</taxon>
        <taxon>Embryophyta</taxon>
        <taxon>Tracheophyta</taxon>
        <taxon>Spermatophyta</taxon>
        <taxon>Magnoliopsida</taxon>
        <taxon>Trochodendrales</taxon>
        <taxon>Trochodendraceae</taxon>
        <taxon>Tetracentron</taxon>
    </lineage>
</organism>
<dbReference type="Proteomes" id="UP000655225">
    <property type="component" value="Unassembled WGS sequence"/>
</dbReference>
<protein>
    <recommendedName>
        <fullName evidence="2">peptide-methionine (S)-S-oxide reductase</fullName>
        <ecNumber evidence="2">1.8.4.11</ecNumber>
    </recommendedName>
    <alternativeName>
        <fullName evidence="5">Peptide-methionine (S)-S-oxide reductase</fullName>
    </alternativeName>
    <alternativeName>
        <fullName evidence="4">Protein-methionine-S-oxide reductase</fullName>
    </alternativeName>
</protein>
<dbReference type="Pfam" id="PF01625">
    <property type="entry name" value="PMSR"/>
    <property type="match status" value="1"/>
</dbReference>
<dbReference type="PANTHER" id="PTHR42799">
    <property type="entry name" value="MITOCHONDRIAL PEPTIDE METHIONINE SULFOXIDE REDUCTASE"/>
    <property type="match status" value="1"/>
</dbReference>